<dbReference type="SMART" id="SM00344">
    <property type="entry name" value="HTH_ASNC"/>
    <property type="match status" value="1"/>
</dbReference>
<keyword evidence="2" id="KW-0238">DNA-binding</keyword>
<organism evidence="5 6">
    <name type="scientific">Kocuria tytonicola</name>
    <dbReference type="NCBI Taxonomy" id="2055946"/>
    <lineage>
        <taxon>Bacteria</taxon>
        <taxon>Bacillati</taxon>
        <taxon>Actinomycetota</taxon>
        <taxon>Actinomycetes</taxon>
        <taxon>Micrococcales</taxon>
        <taxon>Micrococcaceae</taxon>
        <taxon>Kocuria</taxon>
    </lineage>
</organism>
<dbReference type="SUPFAM" id="SSF46785">
    <property type="entry name" value="Winged helix' DNA-binding domain"/>
    <property type="match status" value="1"/>
</dbReference>
<dbReference type="PROSITE" id="PS50956">
    <property type="entry name" value="HTH_ASNC_2"/>
    <property type="match status" value="1"/>
</dbReference>
<feature type="domain" description="HTH asnC-type" evidence="4">
    <location>
        <begin position="9"/>
        <end position="70"/>
    </location>
</feature>
<dbReference type="Gene3D" id="3.30.70.920">
    <property type="match status" value="1"/>
</dbReference>
<evidence type="ECO:0000313" key="6">
    <source>
        <dbReference type="Proteomes" id="UP000277871"/>
    </source>
</evidence>
<dbReference type="InterPro" id="IPR019888">
    <property type="entry name" value="Tscrpt_reg_AsnC-like"/>
</dbReference>
<dbReference type="InterPro" id="IPR036390">
    <property type="entry name" value="WH_DNA-bd_sf"/>
</dbReference>
<dbReference type="RefSeq" id="WP_121845951.1">
    <property type="nucleotide sequence ID" value="NZ_PHOA01000040.1"/>
</dbReference>
<accession>A0A3L9LZL3</accession>
<dbReference type="GO" id="GO:0043200">
    <property type="term" value="P:response to amino acid"/>
    <property type="evidence" value="ECO:0007669"/>
    <property type="project" value="TreeGrafter"/>
</dbReference>
<dbReference type="GO" id="GO:0043565">
    <property type="term" value="F:sequence-specific DNA binding"/>
    <property type="evidence" value="ECO:0007669"/>
    <property type="project" value="InterPro"/>
</dbReference>
<dbReference type="Pfam" id="PF01037">
    <property type="entry name" value="AsnC_trans_reg"/>
    <property type="match status" value="1"/>
</dbReference>
<dbReference type="AlphaFoldDB" id="A0A3L9LZL3"/>
<keyword evidence="6" id="KW-1185">Reference proteome</keyword>
<dbReference type="InterPro" id="IPR036388">
    <property type="entry name" value="WH-like_DNA-bd_sf"/>
</dbReference>
<dbReference type="InterPro" id="IPR000485">
    <property type="entry name" value="AsnC-type_HTH_dom"/>
</dbReference>
<proteinExistence type="predicted"/>
<dbReference type="InterPro" id="IPR011008">
    <property type="entry name" value="Dimeric_a/b-barrel"/>
</dbReference>
<gene>
    <name evidence="5" type="ORF">EAE32_00125</name>
</gene>
<dbReference type="PRINTS" id="PR00033">
    <property type="entry name" value="HTHASNC"/>
</dbReference>
<dbReference type="CDD" id="cd00090">
    <property type="entry name" value="HTH_ARSR"/>
    <property type="match status" value="1"/>
</dbReference>
<evidence type="ECO:0000259" key="4">
    <source>
        <dbReference type="PROSITE" id="PS50956"/>
    </source>
</evidence>
<dbReference type="PANTHER" id="PTHR30154:SF34">
    <property type="entry name" value="TRANSCRIPTIONAL REGULATOR AZLB"/>
    <property type="match status" value="1"/>
</dbReference>
<evidence type="ECO:0000256" key="1">
    <source>
        <dbReference type="ARBA" id="ARBA00023015"/>
    </source>
</evidence>
<keyword evidence="3" id="KW-0804">Transcription</keyword>
<reference evidence="5 6" key="1">
    <citation type="submission" date="2018-10" db="EMBL/GenBank/DDBJ databases">
        <title>Kocuria tytonicola, new bacteria from the preen glands of American barn owls (Tyto furcata).</title>
        <authorList>
            <person name="Braun M.S."/>
            <person name="Wang E."/>
            <person name="Zimmermann S."/>
            <person name="Boutin S."/>
            <person name="Wagner H."/>
            <person name="Wink M."/>
        </authorList>
    </citation>
    <scope>NUCLEOTIDE SEQUENCE [LARGE SCALE GENOMIC DNA]</scope>
    <source>
        <strain evidence="5 6">473</strain>
    </source>
</reference>
<dbReference type="GO" id="GO:0005829">
    <property type="term" value="C:cytosol"/>
    <property type="evidence" value="ECO:0007669"/>
    <property type="project" value="TreeGrafter"/>
</dbReference>
<dbReference type="EMBL" id="RDEX01000001">
    <property type="protein sequence ID" value="RLY93707.1"/>
    <property type="molecule type" value="Genomic_DNA"/>
</dbReference>
<protein>
    <submittedName>
        <fullName evidence="5">Lrp/AsnC family transcriptional regulator</fullName>
    </submittedName>
</protein>
<keyword evidence="1" id="KW-0805">Transcription regulation</keyword>
<name>A0A3L9LZL3_9MICC</name>
<comment type="caution">
    <text evidence="5">The sequence shown here is derived from an EMBL/GenBank/DDBJ whole genome shotgun (WGS) entry which is preliminary data.</text>
</comment>
<evidence type="ECO:0000313" key="5">
    <source>
        <dbReference type="EMBL" id="RLY93707.1"/>
    </source>
</evidence>
<sequence length="151" mass="17116">MVESKRVDLDETDRRILDELTRDARQSVTALAAKVHISRAHAYERIRRLHEKGVVLRYTAVIDPARAGLEASAYVTLRLKQNTWDTLGPKLRRIPQVQHVALVGGTFDVMLLVRARGTGELRDVIFERIQPMPEVVDTQTFLIFEDVDVGG</sequence>
<dbReference type="OrthoDB" id="3396933at2"/>
<dbReference type="Pfam" id="PF13404">
    <property type="entry name" value="HTH_AsnC-type"/>
    <property type="match status" value="1"/>
</dbReference>
<evidence type="ECO:0000256" key="3">
    <source>
        <dbReference type="ARBA" id="ARBA00023163"/>
    </source>
</evidence>
<dbReference type="Gene3D" id="1.10.10.10">
    <property type="entry name" value="Winged helix-like DNA-binding domain superfamily/Winged helix DNA-binding domain"/>
    <property type="match status" value="1"/>
</dbReference>
<dbReference type="PANTHER" id="PTHR30154">
    <property type="entry name" value="LEUCINE-RESPONSIVE REGULATORY PROTEIN"/>
    <property type="match status" value="1"/>
</dbReference>
<evidence type="ECO:0000256" key="2">
    <source>
        <dbReference type="ARBA" id="ARBA00023125"/>
    </source>
</evidence>
<dbReference type="InterPro" id="IPR011991">
    <property type="entry name" value="ArsR-like_HTH"/>
</dbReference>
<dbReference type="Proteomes" id="UP000277871">
    <property type="component" value="Unassembled WGS sequence"/>
</dbReference>
<dbReference type="SUPFAM" id="SSF54909">
    <property type="entry name" value="Dimeric alpha+beta barrel"/>
    <property type="match status" value="1"/>
</dbReference>
<dbReference type="InterPro" id="IPR019887">
    <property type="entry name" value="Tscrpt_reg_AsnC/Lrp_C"/>
</dbReference>